<reference evidence="1 2" key="1">
    <citation type="submission" date="2012-05" db="EMBL/GenBank/DDBJ databases">
        <title>Recombination and specialization in a pathogen metapopulation.</title>
        <authorList>
            <person name="Gardiner A."/>
            <person name="Kemen E."/>
            <person name="Schultz-Larsen T."/>
            <person name="MacLean D."/>
            <person name="Van Oosterhout C."/>
            <person name="Jones J.D.G."/>
        </authorList>
    </citation>
    <scope>NUCLEOTIDE SEQUENCE [LARGE SCALE GENOMIC DNA]</scope>
    <source>
        <strain evidence="1 2">Ac Nc2</strain>
    </source>
</reference>
<dbReference type="InParanoid" id="A0A024FT17"/>
<dbReference type="AlphaFoldDB" id="A0A024FT17"/>
<keyword evidence="2" id="KW-1185">Reference proteome</keyword>
<dbReference type="Proteomes" id="UP000053237">
    <property type="component" value="Unassembled WGS sequence"/>
</dbReference>
<comment type="caution">
    <text evidence="1">The sequence shown here is derived from an EMBL/GenBank/DDBJ whole genome shotgun (WGS) entry which is preliminary data.</text>
</comment>
<evidence type="ECO:0000313" key="2">
    <source>
        <dbReference type="Proteomes" id="UP000053237"/>
    </source>
</evidence>
<accession>A0A024FT17</accession>
<organism evidence="1 2">
    <name type="scientific">Albugo candida</name>
    <dbReference type="NCBI Taxonomy" id="65357"/>
    <lineage>
        <taxon>Eukaryota</taxon>
        <taxon>Sar</taxon>
        <taxon>Stramenopiles</taxon>
        <taxon>Oomycota</taxon>
        <taxon>Peronosporomycetes</taxon>
        <taxon>Albuginales</taxon>
        <taxon>Albuginaceae</taxon>
        <taxon>Albugo</taxon>
    </lineage>
</organism>
<sequence>MVASHCKPAYCAAGSASSGIEGRQNRVKKRGEKRGNYASEQFRDASKFFFQAFDWLWIKGWPKDNVLSSKQLTLNGRNTSSERKKLYDVACWYLEMNSITFLIGSSATGYLRSALNCYLHP</sequence>
<proteinExistence type="predicted"/>
<dbReference type="EMBL" id="CAIX01000153">
    <property type="protein sequence ID" value="CCI10218.1"/>
    <property type="molecule type" value="Genomic_DNA"/>
</dbReference>
<gene>
    <name evidence="1" type="ORF">BN9_080950</name>
</gene>
<protein>
    <submittedName>
        <fullName evidence="1">Uncharacterized protein</fullName>
    </submittedName>
</protein>
<name>A0A024FT17_9STRA</name>
<evidence type="ECO:0000313" key="1">
    <source>
        <dbReference type="EMBL" id="CCI10218.1"/>
    </source>
</evidence>